<evidence type="ECO:0000313" key="1">
    <source>
        <dbReference type="EMBL" id="ODA30646.1"/>
    </source>
</evidence>
<protein>
    <submittedName>
        <fullName evidence="1">Uncharacterized protein</fullName>
    </submittedName>
</protein>
<name>A0A1C3EBM1_9GAMM</name>
<keyword evidence="2" id="KW-1185">Reference proteome</keyword>
<sequence length="272" mass="30503">MNKKFVIILSLLLVFGIFYLNKNKGEPLQLASCEKYALSDVVETPIYFYVDARIENVDIDSKVKYANEVLRNSCIPLKRVVSGTEVIDVATFKGLSPALTEFVPNTGLLHSELSDRVGKEKLKSHGGDGRYYGLILSSDYKVLHRTWGIAHLNFGNSFFVMSSDASDGTLEHELGHLSWAFHHNTTEMTLQNIILPQHHDHLRPYARGHYCKGANTIMSGAEHARESIPVYSSPDIFRFGQACGVKESADNARHMREFAAWLSEKQKTVPSS</sequence>
<evidence type="ECO:0000313" key="2">
    <source>
        <dbReference type="Proteomes" id="UP000094936"/>
    </source>
</evidence>
<gene>
    <name evidence="1" type="ORF">A8L45_19790</name>
</gene>
<dbReference type="AlphaFoldDB" id="A0A1C3EBM1"/>
<accession>A0A1C3EBM1</accession>
<comment type="caution">
    <text evidence="1">The sequence shown here is derived from an EMBL/GenBank/DDBJ whole genome shotgun (WGS) entry which is preliminary data.</text>
</comment>
<reference evidence="1 2" key="1">
    <citation type="submission" date="2016-05" db="EMBL/GenBank/DDBJ databases">
        <title>Genomic Taxonomy of the Vibrionaceae.</title>
        <authorList>
            <person name="Gomez-Gil B."/>
            <person name="Enciso-Ibarra J."/>
        </authorList>
    </citation>
    <scope>NUCLEOTIDE SEQUENCE [LARGE SCALE GENOMIC DNA]</scope>
    <source>
        <strain evidence="1 2">CAIM 1920</strain>
    </source>
</reference>
<dbReference type="EMBL" id="LYBM01000050">
    <property type="protein sequence ID" value="ODA30646.1"/>
    <property type="molecule type" value="Genomic_DNA"/>
</dbReference>
<dbReference type="RefSeq" id="WP_068905084.1">
    <property type="nucleotide sequence ID" value="NZ_JBHUIF010000017.1"/>
</dbReference>
<dbReference type="OrthoDB" id="5818880at2"/>
<dbReference type="Proteomes" id="UP000094936">
    <property type="component" value="Unassembled WGS sequence"/>
</dbReference>
<proteinExistence type="predicted"/>
<organism evidence="1 2">
    <name type="scientific">Veronia pacifica</name>
    <dbReference type="NCBI Taxonomy" id="1080227"/>
    <lineage>
        <taxon>Bacteria</taxon>
        <taxon>Pseudomonadati</taxon>
        <taxon>Pseudomonadota</taxon>
        <taxon>Gammaproteobacteria</taxon>
        <taxon>Vibrionales</taxon>
        <taxon>Vibrionaceae</taxon>
        <taxon>Veronia</taxon>
    </lineage>
</organism>